<reference evidence="1 2" key="1">
    <citation type="submission" date="2018-06" db="EMBL/GenBank/DDBJ databases">
        <authorList>
            <consortium name="Pathogen Informatics"/>
            <person name="Doyle S."/>
        </authorList>
    </citation>
    <scope>NUCLEOTIDE SEQUENCE [LARGE SCALE GENOMIC DNA]</scope>
    <source>
        <strain evidence="1 2">NCTC13456</strain>
    </source>
</reference>
<dbReference type="GO" id="GO:0036383">
    <property type="term" value="F:3-hydroxy-9,10-secoandrosta-1,3,5(10)-triene-9,17-dione monooxygenase activity"/>
    <property type="evidence" value="ECO:0007669"/>
    <property type="project" value="UniProtKB-EC"/>
</dbReference>
<dbReference type="InterPro" id="IPR046373">
    <property type="entry name" value="Acyl-CoA_Oxase/DH_mid-dom_sf"/>
</dbReference>
<dbReference type="GO" id="GO:0050660">
    <property type="term" value="F:flavin adenine dinucleotide binding"/>
    <property type="evidence" value="ECO:0007669"/>
    <property type="project" value="InterPro"/>
</dbReference>
<dbReference type="GO" id="GO:0016627">
    <property type="term" value="F:oxidoreductase activity, acting on the CH-CH group of donors"/>
    <property type="evidence" value="ECO:0007669"/>
    <property type="project" value="InterPro"/>
</dbReference>
<dbReference type="InterPro" id="IPR009100">
    <property type="entry name" value="AcylCoA_DH/oxidase_NM_dom_sf"/>
</dbReference>
<evidence type="ECO:0000313" key="2">
    <source>
        <dbReference type="Proteomes" id="UP000254737"/>
    </source>
</evidence>
<dbReference type="EMBL" id="UFXS01000001">
    <property type="protein sequence ID" value="STD55648.1"/>
    <property type="molecule type" value="Genomic_DNA"/>
</dbReference>
<dbReference type="EC" id="1.14.14.12" evidence="1"/>
<protein>
    <submittedName>
        <fullName evidence="1">Flavin-dependent monooxygenase, oxygenase subunit HsaA</fullName>
        <ecNumber evidence="1">1.14.14.12</ecNumber>
    </submittedName>
</protein>
<evidence type="ECO:0000313" key="1">
    <source>
        <dbReference type="EMBL" id="STD55648.1"/>
    </source>
</evidence>
<accession>A0A376G7K0</accession>
<keyword evidence="1" id="KW-0503">Monooxygenase</keyword>
<dbReference type="Gene3D" id="1.10.540.10">
    <property type="entry name" value="Acyl-CoA dehydrogenase/oxidase, N-terminal domain"/>
    <property type="match status" value="1"/>
</dbReference>
<name>A0A376G7K0_9FLAO</name>
<dbReference type="SUPFAM" id="SSF56645">
    <property type="entry name" value="Acyl-CoA dehydrogenase NM domain-like"/>
    <property type="match status" value="1"/>
</dbReference>
<dbReference type="InterPro" id="IPR037069">
    <property type="entry name" value="AcylCoA_DH/ox_N_sf"/>
</dbReference>
<gene>
    <name evidence="1" type="primary">hsaA</name>
    <name evidence="1" type="ORF">NCTC13456_01646</name>
</gene>
<dbReference type="RefSeq" id="WP_181816292.1">
    <property type="nucleotide sequence ID" value="NZ_UFXS01000001.1"/>
</dbReference>
<proteinExistence type="predicted"/>
<dbReference type="STRING" id="343874.GCA_000805695_03460"/>
<sequence>MKKMLDIPKLRQQLLNKESFNQVVLDHIYTQNWLNIWVPKQYNGLGLHFSEGLKVLQSVAKIDGSLGWFITLCSGANYFSRNLKPDVASNLFSSQKTCFGGSGMLGGTAEKVGDKYIINGLWHYATGAPYLTHFTLNAKIIEDGKEILDENGEPKFLSFILNQSQVKLISTWKSMGMVATSSHSFEVENEIVHQDYSFIYNQFYSDDLVEKIPFRIFADLTLLVNYLGMAEHFIEKSLEIIHYQKQTDFENFVFKSTSKTIEFAKIIENLLANNSPISEEIETEIHSFGIKTVEKITQFIIEIYPQLGIKASKINEEINQIFRDYFTATQHRNFRQNIQLK</sequence>
<dbReference type="Gene3D" id="2.40.110.10">
    <property type="entry name" value="Butyryl-CoA Dehydrogenase, subunit A, domain 2"/>
    <property type="match status" value="1"/>
</dbReference>
<dbReference type="AlphaFoldDB" id="A0A376G7K0"/>
<dbReference type="Proteomes" id="UP000254737">
    <property type="component" value="Unassembled WGS sequence"/>
</dbReference>
<keyword evidence="1" id="KW-0560">Oxidoreductase</keyword>
<organism evidence="1 2">
    <name type="scientific">Empedobacter falsenii</name>
    <dbReference type="NCBI Taxonomy" id="343874"/>
    <lineage>
        <taxon>Bacteria</taxon>
        <taxon>Pseudomonadati</taxon>
        <taxon>Bacteroidota</taxon>
        <taxon>Flavobacteriia</taxon>
        <taxon>Flavobacteriales</taxon>
        <taxon>Weeksellaceae</taxon>
        <taxon>Empedobacter</taxon>
    </lineage>
</organism>